<feature type="region of interest" description="Disordered" evidence="1">
    <location>
        <begin position="479"/>
        <end position="519"/>
    </location>
</feature>
<reference evidence="4" key="1">
    <citation type="journal article" date="2020" name="Fungal Divers.">
        <title>Resolving the Mortierellaceae phylogeny through synthesis of multi-gene phylogenetics and phylogenomics.</title>
        <authorList>
            <person name="Vandepol N."/>
            <person name="Liber J."/>
            <person name="Desiro A."/>
            <person name="Na H."/>
            <person name="Kennedy M."/>
            <person name="Barry K."/>
            <person name="Grigoriev I.V."/>
            <person name="Miller A.N."/>
            <person name="O'Donnell K."/>
            <person name="Stajich J.E."/>
            <person name="Bonito G."/>
        </authorList>
    </citation>
    <scope>NUCLEOTIDE SEQUENCE</scope>
    <source>
        <strain evidence="4">BC1065</strain>
    </source>
</reference>
<feature type="compositionally biased region" description="Low complexity" evidence="1">
    <location>
        <begin position="712"/>
        <end position="728"/>
    </location>
</feature>
<feature type="compositionally biased region" description="Basic and acidic residues" evidence="1">
    <location>
        <begin position="492"/>
        <end position="509"/>
    </location>
</feature>
<dbReference type="InterPro" id="IPR000270">
    <property type="entry name" value="PB1_dom"/>
</dbReference>
<dbReference type="PROSITE" id="PS50030">
    <property type="entry name" value="UBA"/>
    <property type="match status" value="1"/>
</dbReference>
<feature type="region of interest" description="Disordered" evidence="1">
    <location>
        <begin position="308"/>
        <end position="331"/>
    </location>
</feature>
<evidence type="ECO:0000259" key="3">
    <source>
        <dbReference type="PROSITE" id="PS51745"/>
    </source>
</evidence>
<evidence type="ECO:0008006" key="6">
    <source>
        <dbReference type="Google" id="ProtNLM"/>
    </source>
</evidence>
<evidence type="ECO:0000259" key="2">
    <source>
        <dbReference type="PROSITE" id="PS50030"/>
    </source>
</evidence>
<feature type="compositionally biased region" description="Polar residues" evidence="1">
    <location>
        <begin position="309"/>
        <end position="321"/>
    </location>
</feature>
<dbReference type="EMBL" id="JAAAJB010000077">
    <property type="protein sequence ID" value="KAG0267322.1"/>
    <property type="molecule type" value="Genomic_DNA"/>
</dbReference>
<feature type="compositionally biased region" description="Low complexity" evidence="1">
    <location>
        <begin position="639"/>
        <end position="657"/>
    </location>
</feature>
<comment type="caution">
    <text evidence="4">The sequence shown here is derived from an EMBL/GenBank/DDBJ whole genome shotgun (WGS) entry which is preliminary data.</text>
</comment>
<feature type="compositionally biased region" description="Low complexity" evidence="1">
    <location>
        <begin position="387"/>
        <end position="401"/>
    </location>
</feature>
<feature type="compositionally biased region" description="Basic and acidic residues" evidence="1">
    <location>
        <begin position="358"/>
        <end position="370"/>
    </location>
</feature>
<proteinExistence type="predicted"/>
<feature type="region of interest" description="Disordered" evidence="1">
    <location>
        <begin position="704"/>
        <end position="738"/>
    </location>
</feature>
<protein>
    <recommendedName>
        <fullName evidence="6">PB1 domain-containing protein</fullName>
    </recommendedName>
</protein>
<feature type="compositionally biased region" description="Low complexity" evidence="1">
    <location>
        <begin position="944"/>
        <end position="958"/>
    </location>
</feature>
<keyword evidence="5" id="KW-1185">Reference proteome</keyword>
<dbReference type="Gene3D" id="1.10.8.10">
    <property type="entry name" value="DNA helicase RuvA subunit, C-terminal domain"/>
    <property type="match status" value="1"/>
</dbReference>
<accession>A0A9P6QJ40</accession>
<dbReference type="Gene3D" id="3.10.20.90">
    <property type="entry name" value="Phosphatidylinositol 3-kinase Catalytic Subunit, Chain A, domain 1"/>
    <property type="match status" value="1"/>
</dbReference>
<organism evidence="4 5">
    <name type="scientific">Actinomortierella ambigua</name>
    <dbReference type="NCBI Taxonomy" id="1343610"/>
    <lineage>
        <taxon>Eukaryota</taxon>
        <taxon>Fungi</taxon>
        <taxon>Fungi incertae sedis</taxon>
        <taxon>Mucoromycota</taxon>
        <taxon>Mortierellomycotina</taxon>
        <taxon>Mortierellomycetes</taxon>
        <taxon>Mortierellales</taxon>
        <taxon>Mortierellaceae</taxon>
        <taxon>Actinomortierella</taxon>
    </lineage>
</organism>
<dbReference type="PROSITE" id="PS51745">
    <property type="entry name" value="PB1"/>
    <property type="match status" value="1"/>
</dbReference>
<feature type="compositionally biased region" description="Pro residues" evidence="1">
    <location>
        <begin position="547"/>
        <end position="582"/>
    </location>
</feature>
<feature type="region of interest" description="Disordered" evidence="1">
    <location>
        <begin position="773"/>
        <end position="818"/>
    </location>
</feature>
<dbReference type="InterPro" id="IPR053793">
    <property type="entry name" value="PB1-like"/>
</dbReference>
<feature type="compositionally biased region" description="Low complexity" evidence="1">
    <location>
        <begin position="868"/>
        <end position="879"/>
    </location>
</feature>
<feature type="region of interest" description="Disordered" evidence="1">
    <location>
        <begin position="343"/>
        <end position="407"/>
    </location>
</feature>
<evidence type="ECO:0000256" key="1">
    <source>
        <dbReference type="SAM" id="MobiDB-lite"/>
    </source>
</evidence>
<dbReference type="SMART" id="SM00666">
    <property type="entry name" value="PB1"/>
    <property type="match status" value="1"/>
</dbReference>
<sequence length="1036" mass="112200">MADSSNTSPCKVSYNGAMRRFLLTRPASWTEFEYKIRSCYALSPELELSIQYKDDEGDIITLSTETELQDVLAMHAIFHQSAPVKFEISVFDPQHPDRATADPAQLSISSSVGQSLAASIAGSSIASPAQQPLQPPLTAWGLAQLNQEHDRESLPSSSAQTSLNYGQDTPLAQFYRQSYHRRYGSEQSDDVSLIELEDGIEPPLRTEDDIASTTVTSPRTELEQQSGSIQISQIHLLGEDQSLIYPTNVIGTEMAEINQAENQLEHDHDHVYEHVHEHEQECEHTHEQEVVQDLLSESAVPIVVEPFSRESSSSAMSQHTALEQHEDSLSDATVDKTPVPELEALHLDTSADEVTTESSKDAKGKGRAVDADETSTETSSNLDADPSEPLLPSTSTASTSTSERDYGDEDRALFEQFQLLVREFQHVIQNNPQLVALAGTILDKIVNQVKVNVESFATYLQHQAQDAAQAAQQAAAEAARGAQEAARGAQEAAREAQETARESIREGARNHPFFGRPAGCPFSDNQDFPFFPHHRFMGHRGERLASHPPPPPPPAPAPAAAPVSPTPPTPPVPPMPPMPPMPSFFGSCSSTTRATSSPHPSKPSPFVSGFPFITPSPKSGKPPKWRGRPKAQDTEANNGEGSSSPSSGMPGSFPSSPAMVELHHGAGWTWMRLPEDDLKDQHLPPSTRAKYGWVWRDSSDKSSKAELKETEATATATATATAAATATEQGGDDPSPLYTPLASNDPPATFPFGGGRGGHGDRGQWTGLFRGRGGMHHATSGPRGHHHHHHHHGRRHSGAHSDEESETTVRASTADDVRDASLRRRQTMIETRQAAVRARHEAEEERKRHHQARVEQLVKKSRPHSHIGSFLFGGSTSTSPFKTDDNSNGNNSVPDTHAPVVMGGGSLANIWPSAASAPTTPEASDAAGAATRTPGEFPQAKVYTPVPTTPARPAAPTAIVPPTPSRASTPPRASTPASTPVERTVVTNPFQDPYEFEHELQTLLSMGFPDSEDLRTALRDFGGEIEAVIDYLFGRM</sequence>
<feature type="compositionally biased region" description="Low complexity" evidence="1">
    <location>
        <begin position="912"/>
        <end position="927"/>
    </location>
</feature>
<dbReference type="SMART" id="SM00165">
    <property type="entry name" value="UBA"/>
    <property type="match status" value="1"/>
</dbReference>
<dbReference type="InterPro" id="IPR009060">
    <property type="entry name" value="UBA-like_sf"/>
</dbReference>
<evidence type="ECO:0000313" key="4">
    <source>
        <dbReference type="EMBL" id="KAG0267322.1"/>
    </source>
</evidence>
<feature type="compositionally biased region" description="Low complexity" evidence="1">
    <location>
        <begin position="965"/>
        <end position="980"/>
    </location>
</feature>
<feature type="region of interest" description="Disordered" evidence="1">
    <location>
        <begin position="540"/>
        <end position="659"/>
    </location>
</feature>
<gene>
    <name evidence="4" type="ORF">DFQ27_008882</name>
</gene>
<dbReference type="AlphaFoldDB" id="A0A9P6QJ40"/>
<dbReference type="SUPFAM" id="SSF54277">
    <property type="entry name" value="CAD &amp; PB1 domains"/>
    <property type="match status" value="1"/>
</dbReference>
<feature type="region of interest" description="Disordered" evidence="1">
    <location>
        <begin position="912"/>
        <end position="980"/>
    </location>
</feature>
<dbReference type="Proteomes" id="UP000807716">
    <property type="component" value="Unassembled WGS sequence"/>
</dbReference>
<dbReference type="CDD" id="cd05992">
    <property type="entry name" value="PB1"/>
    <property type="match status" value="1"/>
</dbReference>
<feature type="domain" description="PB1" evidence="3">
    <location>
        <begin position="7"/>
        <end position="82"/>
    </location>
</feature>
<feature type="compositionally biased region" description="Basic and acidic residues" evidence="1">
    <location>
        <begin position="843"/>
        <end position="858"/>
    </location>
</feature>
<dbReference type="OrthoDB" id="661148at2759"/>
<dbReference type="InterPro" id="IPR015940">
    <property type="entry name" value="UBA"/>
</dbReference>
<name>A0A9P6QJ40_9FUNG</name>
<feature type="compositionally biased region" description="Polar residues" evidence="1">
    <location>
        <begin position="586"/>
        <end position="599"/>
    </location>
</feature>
<feature type="domain" description="UBA" evidence="2">
    <location>
        <begin position="995"/>
        <end position="1035"/>
    </location>
</feature>
<feature type="region of interest" description="Disordered" evidence="1">
    <location>
        <begin position="843"/>
        <end position="896"/>
    </location>
</feature>
<feature type="compositionally biased region" description="Basic residues" evidence="1">
    <location>
        <begin position="783"/>
        <end position="798"/>
    </location>
</feature>
<dbReference type="SUPFAM" id="SSF46934">
    <property type="entry name" value="UBA-like"/>
    <property type="match status" value="1"/>
</dbReference>
<dbReference type="Pfam" id="PF00564">
    <property type="entry name" value="PB1"/>
    <property type="match status" value="1"/>
</dbReference>
<evidence type="ECO:0000313" key="5">
    <source>
        <dbReference type="Proteomes" id="UP000807716"/>
    </source>
</evidence>
<feature type="compositionally biased region" description="Low complexity" evidence="1">
    <location>
        <begin position="479"/>
        <end position="491"/>
    </location>
</feature>